<sequence length="257" mass="29422">MFKKPSAARGVRQTYEQLLNANLREHVPAWLHAMRSVPPSDSLVRDPTQFSTGGKLSFETTDATASIDAKAAADVTKIRRALPEGCVSIRHGKAHLRTRSTRPPKIEFPEDRLRRVFYKNHPFEKSRPRIVMEPTGKTCHDWSQLSHGSSQVTGENVVRYQHFLMQSENMSEQEAYTQATSEFYKIRAREEIEAKIARQEARSYGARMLEKPFSAKQLSVENREIRRSAKAFELRQEEQRLRNVTSEKMFAAAGETA</sequence>
<dbReference type="Proteomes" id="UP001150581">
    <property type="component" value="Unassembled WGS sequence"/>
</dbReference>
<keyword evidence="2" id="KW-1185">Reference proteome</keyword>
<proteinExistence type="predicted"/>
<gene>
    <name evidence="1" type="primary">RSM25_1</name>
    <name evidence="1" type="ORF">LPJ66_003886</name>
</gene>
<organism evidence="1 2">
    <name type="scientific">Kickxella alabastrina</name>
    <dbReference type="NCBI Taxonomy" id="61397"/>
    <lineage>
        <taxon>Eukaryota</taxon>
        <taxon>Fungi</taxon>
        <taxon>Fungi incertae sedis</taxon>
        <taxon>Zoopagomycota</taxon>
        <taxon>Kickxellomycotina</taxon>
        <taxon>Kickxellomycetes</taxon>
        <taxon>Kickxellales</taxon>
        <taxon>Kickxellaceae</taxon>
        <taxon>Kickxella</taxon>
    </lineage>
</organism>
<dbReference type="EMBL" id="JANBPG010000427">
    <property type="protein sequence ID" value="KAJ1896604.1"/>
    <property type="molecule type" value="Genomic_DNA"/>
</dbReference>
<evidence type="ECO:0000313" key="1">
    <source>
        <dbReference type="EMBL" id="KAJ1896604.1"/>
    </source>
</evidence>
<protein>
    <submittedName>
        <fullName evidence="1">Mitochondrial ribosomal small subunit component</fullName>
    </submittedName>
</protein>
<name>A0ACC1IMH8_9FUNG</name>
<evidence type="ECO:0000313" key="2">
    <source>
        <dbReference type="Proteomes" id="UP001150581"/>
    </source>
</evidence>
<accession>A0ACC1IMH8</accession>
<reference evidence="1" key="1">
    <citation type="submission" date="2022-07" db="EMBL/GenBank/DDBJ databases">
        <title>Phylogenomic reconstructions and comparative analyses of Kickxellomycotina fungi.</title>
        <authorList>
            <person name="Reynolds N.K."/>
            <person name="Stajich J.E."/>
            <person name="Barry K."/>
            <person name="Grigoriev I.V."/>
            <person name="Crous P."/>
            <person name="Smith M.E."/>
        </authorList>
    </citation>
    <scope>NUCLEOTIDE SEQUENCE</scope>
    <source>
        <strain evidence="1">Benny 63K</strain>
    </source>
</reference>
<comment type="caution">
    <text evidence="1">The sequence shown here is derived from an EMBL/GenBank/DDBJ whole genome shotgun (WGS) entry which is preliminary data.</text>
</comment>